<keyword evidence="4 6" id="KW-0472">Membrane</keyword>
<keyword evidence="5" id="KW-0046">Antibiotic resistance</keyword>
<name>A0A1G6ZA74_9PSEU</name>
<dbReference type="GO" id="GO:0140359">
    <property type="term" value="F:ABC-type transporter activity"/>
    <property type="evidence" value="ECO:0007669"/>
    <property type="project" value="InterPro"/>
</dbReference>
<evidence type="ECO:0000256" key="7">
    <source>
        <dbReference type="SAM" id="MobiDB-lite"/>
    </source>
</evidence>
<dbReference type="EMBL" id="FMZZ01000027">
    <property type="protein sequence ID" value="SDD99421.1"/>
    <property type="molecule type" value="Genomic_DNA"/>
</dbReference>
<comment type="subcellular location">
    <subcellularLocation>
        <location evidence="6">Cell membrane</location>
        <topology evidence="6">Multi-pass membrane protein</topology>
    </subcellularLocation>
    <subcellularLocation>
        <location evidence="1">Membrane</location>
        <topology evidence="1">Multi-pass membrane protein</topology>
    </subcellularLocation>
</comment>
<feature type="domain" description="ABC transmembrane type-2" evidence="8">
    <location>
        <begin position="187"/>
        <end position="418"/>
    </location>
</feature>
<protein>
    <recommendedName>
        <fullName evidence="6">Transport permease protein</fullName>
    </recommendedName>
</protein>
<dbReference type="InterPro" id="IPR000412">
    <property type="entry name" value="ABC_2_transport"/>
</dbReference>
<dbReference type="Proteomes" id="UP000199501">
    <property type="component" value="Unassembled WGS sequence"/>
</dbReference>
<accession>A0A1G6ZA74</accession>
<dbReference type="PANTHER" id="PTHR43229:SF2">
    <property type="entry name" value="NODULATION PROTEIN J"/>
    <property type="match status" value="1"/>
</dbReference>
<feature type="transmembrane region" description="Helical" evidence="6">
    <location>
        <begin position="231"/>
        <end position="256"/>
    </location>
</feature>
<feature type="transmembrane region" description="Helical" evidence="6">
    <location>
        <begin position="303"/>
        <end position="326"/>
    </location>
</feature>
<feature type="transmembrane region" description="Helical" evidence="6">
    <location>
        <begin position="338"/>
        <end position="357"/>
    </location>
</feature>
<keyword evidence="2 6" id="KW-0812">Transmembrane</keyword>
<sequence length="419" mass="45057">MRTDPHGDSADAPRRAQPGRPREHTPLADPRRERRAPAGDAGEPRERAARGPAERRAPVRDASGQSAGRRRSDARDPRAGTAGRGERAADARQSERDASAPRQRRAPEQDRRAARGQETGKTGRERGKKVSRHAAGTRGRSDDTVRLYLDLASGSPPRADRWRPSNALTQVMVLSERSLRAAFGDYRLVFFGLLQPVVMLLLFSQVFSGIGTLPGVTQYQGYINFLMPATLVNIAMTTAMSSGVGLLTEIYTGFIGRLRTMPINLISVLVARTVSDAVRLAVQQVVAVLAAVLFLGFRPGGVFGVTVAVLLTVAVGWGLSWIFIAIATWQSKPETMQAVSFIVMFPLMFGSSAYMPVDAMPGWIRAVALCNPVTYAIDATRALALGMPLGWSLTAALGLAAGTALLGGALAARNFRKTN</sequence>
<evidence type="ECO:0000256" key="6">
    <source>
        <dbReference type="RuleBase" id="RU361157"/>
    </source>
</evidence>
<dbReference type="GO" id="GO:0043190">
    <property type="term" value="C:ATP-binding cassette (ABC) transporter complex"/>
    <property type="evidence" value="ECO:0007669"/>
    <property type="project" value="InterPro"/>
</dbReference>
<evidence type="ECO:0000256" key="2">
    <source>
        <dbReference type="ARBA" id="ARBA00022692"/>
    </source>
</evidence>
<dbReference type="Pfam" id="PF01061">
    <property type="entry name" value="ABC2_membrane"/>
    <property type="match status" value="1"/>
</dbReference>
<keyword evidence="10" id="KW-1185">Reference proteome</keyword>
<evidence type="ECO:0000313" key="10">
    <source>
        <dbReference type="Proteomes" id="UP000199501"/>
    </source>
</evidence>
<evidence type="ECO:0000259" key="8">
    <source>
        <dbReference type="PROSITE" id="PS51012"/>
    </source>
</evidence>
<keyword evidence="6" id="KW-0813">Transport</keyword>
<dbReference type="InterPro" id="IPR051784">
    <property type="entry name" value="Nod_factor_ABC_transporter"/>
</dbReference>
<dbReference type="PANTHER" id="PTHR43229">
    <property type="entry name" value="NODULATION PROTEIN J"/>
    <property type="match status" value="1"/>
</dbReference>
<feature type="transmembrane region" description="Helical" evidence="6">
    <location>
        <begin position="188"/>
        <end position="211"/>
    </location>
</feature>
<dbReference type="InterPro" id="IPR047817">
    <property type="entry name" value="ABC2_TM_bact-type"/>
</dbReference>
<evidence type="ECO:0000256" key="4">
    <source>
        <dbReference type="ARBA" id="ARBA00023136"/>
    </source>
</evidence>
<keyword evidence="6" id="KW-1003">Cell membrane</keyword>
<feature type="transmembrane region" description="Helical" evidence="6">
    <location>
        <begin position="389"/>
        <end position="412"/>
    </location>
</feature>
<evidence type="ECO:0000256" key="3">
    <source>
        <dbReference type="ARBA" id="ARBA00022989"/>
    </source>
</evidence>
<dbReference type="GO" id="GO:0046677">
    <property type="term" value="P:response to antibiotic"/>
    <property type="evidence" value="ECO:0007669"/>
    <property type="project" value="UniProtKB-KW"/>
</dbReference>
<evidence type="ECO:0000256" key="5">
    <source>
        <dbReference type="ARBA" id="ARBA00023251"/>
    </source>
</evidence>
<comment type="similarity">
    <text evidence="6">Belongs to the ABC-2 integral membrane protein family.</text>
</comment>
<dbReference type="PROSITE" id="PS51012">
    <property type="entry name" value="ABC_TM2"/>
    <property type="match status" value="1"/>
</dbReference>
<dbReference type="STRING" id="1271860.SAMN05216174_12722"/>
<feature type="region of interest" description="Disordered" evidence="7">
    <location>
        <begin position="1"/>
        <end position="139"/>
    </location>
</feature>
<evidence type="ECO:0000256" key="1">
    <source>
        <dbReference type="ARBA" id="ARBA00004141"/>
    </source>
</evidence>
<feature type="compositionally biased region" description="Basic and acidic residues" evidence="7">
    <location>
        <begin position="1"/>
        <end position="59"/>
    </location>
</feature>
<dbReference type="AlphaFoldDB" id="A0A1G6ZA74"/>
<reference evidence="10" key="1">
    <citation type="submission" date="2016-10" db="EMBL/GenBank/DDBJ databases">
        <authorList>
            <person name="Varghese N."/>
            <person name="Submissions S."/>
        </authorList>
    </citation>
    <scope>NUCLEOTIDE SEQUENCE [LARGE SCALE GENOMIC DNA]</scope>
    <source>
        <strain evidence="10">IBRC-M 10403</strain>
    </source>
</reference>
<keyword evidence="3 6" id="KW-1133">Transmembrane helix</keyword>
<proteinExistence type="inferred from homology"/>
<organism evidence="9 10">
    <name type="scientific">Actinokineospora iranica</name>
    <dbReference type="NCBI Taxonomy" id="1271860"/>
    <lineage>
        <taxon>Bacteria</taxon>
        <taxon>Bacillati</taxon>
        <taxon>Actinomycetota</taxon>
        <taxon>Actinomycetes</taxon>
        <taxon>Pseudonocardiales</taxon>
        <taxon>Pseudonocardiaceae</taxon>
        <taxon>Actinokineospora</taxon>
    </lineage>
</organism>
<gene>
    <name evidence="9" type="ORF">SAMN05216174_12722</name>
</gene>
<feature type="compositionally biased region" description="Basic and acidic residues" evidence="7">
    <location>
        <begin position="70"/>
        <end position="115"/>
    </location>
</feature>
<feature type="transmembrane region" description="Helical" evidence="6">
    <location>
        <begin position="277"/>
        <end position="297"/>
    </location>
</feature>
<evidence type="ECO:0000313" key="9">
    <source>
        <dbReference type="EMBL" id="SDD99421.1"/>
    </source>
</evidence>
<dbReference type="InterPro" id="IPR013525">
    <property type="entry name" value="ABC2_TM"/>
</dbReference>
<dbReference type="PRINTS" id="PR00164">
    <property type="entry name" value="ABC2TRNSPORT"/>
</dbReference>